<keyword evidence="1" id="KW-0812">Transmembrane</keyword>
<dbReference type="InterPro" id="IPR012674">
    <property type="entry name" value="Calycin"/>
</dbReference>
<accession>A0ABP0P099</accession>
<feature type="transmembrane region" description="Helical" evidence="1">
    <location>
        <begin position="435"/>
        <end position="454"/>
    </location>
</feature>
<dbReference type="InterPro" id="IPR014878">
    <property type="entry name" value="THAP4-like_heme-bd"/>
</dbReference>
<feature type="transmembrane region" description="Helical" evidence="1">
    <location>
        <begin position="44"/>
        <end position="64"/>
    </location>
</feature>
<keyword evidence="4" id="KW-1185">Reference proteome</keyword>
<feature type="transmembrane region" description="Helical" evidence="1">
    <location>
        <begin position="332"/>
        <end position="351"/>
    </location>
</feature>
<keyword evidence="1" id="KW-0472">Membrane</keyword>
<evidence type="ECO:0000259" key="2">
    <source>
        <dbReference type="Pfam" id="PF08768"/>
    </source>
</evidence>
<dbReference type="EMBL" id="CAXAMM010032112">
    <property type="protein sequence ID" value="CAK9069216.1"/>
    <property type="molecule type" value="Genomic_DNA"/>
</dbReference>
<evidence type="ECO:0000256" key="1">
    <source>
        <dbReference type="SAM" id="Phobius"/>
    </source>
</evidence>
<keyword evidence="1" id="KW-1133">Transmembrane helix</keyword>
<feature type="domain" description="THAP4-like heme-binding" evidence="2">
    <location>
        <begin position="128"/>
        <end position="273"/>
    </location>
</feature>
<protein>
    <submittedName>
        <fullName evidence="3">UPF0678 fatty acid-binding protein-like protein MAV_3611</fullName>
    </submittedName>
</protein>
<feature type="transmembrane region" description="Helical" evidence="1">
    <location>
        <begin position="12"/>
        <end position="32"/>
    </location>
</feature>
<comment type="caution">
    <text evidence="3">The sequence shown here is derived from an EMBL/GenBank/DDBJ whole genome shotgun (WGS) entry which is preliminary data.</text>
</comment>
<dbReference type="Gene3D" id="2.40.128.20">
    <property type="match status" value="1"/>
</dbReference>
<organism evidence="3 4">
    <name type="scientific">Durusdinium trenchii</name>
    <dbReference type="NCBI Taxonomy" id="1381693"/>
    <lineage>
        <taxon>Eukaryota</taxon>
        <taxon>Sar</taxon>
        <taxon>Alveolata</taxon>
        <taxon>Dinophyceae</taxon>
        <taxon>Suessiales</taxon>
        <taxon>Symbiodiniaceae</taxon>
        <taxon>Durusdinium</taxon>
    </lineage>
</organism>
<proteinExistence type="predicted"/>
<evidence type="ECO:0000313" key="4">
    <source>
        <dbReference type="Proteomes" id="UP001642464"/>
    </source>
</evidence>
<name>A0ABP0P099_9DINO</name>
<dbReference type="SUPFAM" id="SSF50814">
    <property type="entry name" value="Lipocalins"/>
    <property type="match status" value="1"/>
</dbReference>
<gene>
    <name evidence="3" type="ORF">SCF082_LOCUS34704</name>
</gene>
<sequence>MSPPTPQQPKAVLTGCSFNLALTTLLSALSALQVQRCLHGSSDSLRRIAFPAALVSLGGVLVLYKHWQENSRGDPTKTFLALIVVQMLPLVFLEKQILSCPDPVSMLSRFGSKAEPAGWSPALAMARVPFIVGTWKGKGKVLPRGVEYLESSTFLLLKTEPATVINWQQFTKNAETQKPMHAENGFLKILPMPEEGDVKKAELMLSHPFSVNEYYKTAHFDFAQNIFECLADTEDCFQRGPSAGGKSASGSRRVYKLEDDRLIYDMYLRTDGSDEFVLLMHFCFLALRVCTWPLLEVGIGVCNLIGLVGVLAALFVGFDFRLSALMQQKDLLGLVLLGIGSAFLTEVVDYYNRQTLLESTIFTTANYIEILAFVPAVWMVHTTVKKGEDWSSITACRESQDRSTLKCPPLTPGLEDLISAYRLGWSEPLGAAGHIVHFLLLLDFACFLLAHIYNPEKLSGSLLRPMWQC</sequence>
<dbReference type="Proteomes" id="UP001642464">
    <property type="component" value="Unassembled WGS sequence"/>
</dbReference>
<reference evidence="3 4" key="1">
    <citation type="submission" date="2024-02" db="EMBL/GenBank/DDBJ databases">
        <authorList>
            <person name="Chen Y."/>
            <person name="Shah S."/>
            <person name="Dougan E. K."/>
            <person name="Thang M."/>
            <person name="Chan C."/>
        </authorList>
    </citation>
    <scope>NUCLEOTIDE SEQUENCE [LARGE SCALE GENOMIC DNA]</scope>
</reference>
<evidence type="ECO:0000313" key="3">
    <source>
        <dbReference type="EMBL" id="CAK9069216.1"/>
    </source>
</evidence>
<feature type="transmembrane region" description="Helical" evidence="1">
    <location>
        <begin position="301"/>
        <end position="320"/>
    </location>
</feature>
<dbReference type="Pfam" id="PF08768">
    <property type="entry name" value="THAP4_heme-bd"/>
    <property type="match status" value="1"/>
</dbReference>